<dbReference type="eggNOG" id="COG0200">
    <property type="taxonomic scope" value="Bacteria"/>
</dbReference>
<feature type="compositionally biased region" description="Gly residues" evidence="5">
    <location>
        <begin position="26"/>
        <end position="36"/>
    </location>
</feature>
<dbReference type="PATRIC" id="fig|862908.3.peg.3135"/>
<dbReference type="Gene3D" id="3.100.10.10">
    <property type="match status" value="1"/>
</dbReference>
<keyword evidence="4" id="KW-0699">rRNA-binding</keyword>
<dbReference type="HAMAP" id="MF_01341">
    <property type="entry name" value="Ribosomal_uL15"/>
    <property type="match status" value="1"/>
</dbReference>
<keyword evidence="3 4" id="KW-0687">Ribonucleoprotein</keyword>
<comment type="subunit">
    <text evidence="4">Part of the 50S ribosomal subunit.</text>
</comment>
<evidence type="ECO:0000313" key="7">
    <source>
        <dbReference type="EMBL" id="CBW28029.1"/>
    </source>
</evidence>
<evidence type="ECO:0000259" key="6">
    <source>
        <dbReference type="Pfam" id="PF00828"/>
    </source>
</evidence>
<gene>
    <name evidence="4 7" type="primary">rplO</name>
    <name evidence="7" type="ordered locus">BMS_3281</name>
</gene>
<dbReference type="InterPro" id="IPR021131">
    <property type="entry name" value="Ribosomal_uL15/eL18"/>
</dbReference>
<dbReference type="EMBL" id="FQ312005">
    <property type="protein sequence ID" value="CBW28029.1"/>
    <property type="molecule type" value="Genomic_DNA"/>
</dbReference>
<dbReference type="PANTHER" id="PTHR12934:SF11">
    <property type="entry name" value="LARGE RIBOSOMAL SUBUNIT PROTEIN UL15M"/>
    <property type="match status" value="1"/>
</dbReference>
<evidence type="ECO:0000256" key="4">
    <source>
        <dbReference type="HAMAP-Rule" id="MF_01341"/>
    </source>
</evidence>
<keyword evidence="8" id="KW-1185">Reference proteome</keyword>
<sequence>MGNYMLTLNNLSSPKGAHRNIKRLGRGQGSGQGKQAGKGHKGQKARAGGGVRTGFEGGAMPLYMRLPKRGFSNAPFKTIYAEVNLAIVEAKFTTEEVTREALVEKGILKGINKRRPIKILGNGELSKSLTFVNIDKFSKSAEEMVSKAGGKIETKK</sequence>
<dbReference type="KEGG" id="bmx:BMS_3281"/>
<dbReference type="GO" id="GO:0019843">
    <property type="term" value="F:rRNA binding"/>
    <property type="evidence" value="ECO:0007669"/>
    <property type="project" value="UniProtKB-UniRule"/>
</dbReference>
<keyword evidence="4" id="KW-0694">RNA-binding</keyword>
<dbReference type="GO" id="GO:0022625">
    <property type="term" value="C:cytosolic large ribosomal subunit"/>
    <property type="evidence" value="ECO:0007669"/>
    <property type="project" value="TreeGrafter"/>
</dbReference>
<dbReference type="AlphaFoldDB" id="E1X0K3"/>
<dbReference type="SUPFAM" id="SSF52080">
    <property type="entry name" value="Ribosomal proteins L15p and L18e"/>
    <property type="match status" value="1"/>
</dbReference>
<evidence type="ECO:0000256" key="5">
    <source>
        <dbReference type="SAM" id="MobiDB-lite"/>
    </source>
</evidence>
<evidence type="ECO:0000313" key="8">
    <source>
        <dbReference type="Proteomes" id="UP000008963"/>
    </source>
</evidence>
<dbReference type="InterPro" id="IPR030878">
    <property type="entry name" value="Ribosomal_uL15"/>
</dbReference>
<name>E1X0K3_HALMS</name>
<evidence type="ECO:0000256" key="3">
    <source>
        <dbReference type="ARBA" id="ARBA00023274"/>
    </source>
</evidence>
<protein>
    <recommendedName>
        <fullName evidence="4">Large ribosomal subunit protein uL15</fullName>
    </recommendedName>
</protein>
<accession>E1X0K3</accession>
<comment type="similarity">
    <text evidence="1 4">Belongs to the universal ribosomal protein uL15 family.</text>
</comment>
<feature type="compositionally biased region" description="Basic residues" evidence="5">
    <location>
        <begin position="16"/>
        <end position="25"/>
    </location>
</feature>
<proteinExistence type="inferred from homology"/>
<dbReference type="GO" id="GO:0006412">
    <property type="term" value="P:translation"/>
    <property type="evidence" value="ECO:0007669"/>
    <property type="project" value="UniProtKB-UniRule"/>
</dbReference>
<dbReference type="GO" id="GO:0003735">
    <property type="term" value="F:structural constituent of ribosome"/>
    <property type="evidence" value="ECO:0007669"/>
    <property type="project" value="InterPro"/>
</dbReference>
<keyword evidence="2 4" id="KW-0689">Ribosomal protein</keyword>
<feature type="region of interest" description="Disordered" evidence="5">
    <location>
        <begin position="9"/>
        <end position="51"/>
    </location>
</feature>
<comment type="function">
    <text evidence="4">Binds to the 23S rRNA.</text>
</comment>
<feature type="domain" description="Large ribosomal subunit protein uL15/eL18" evidence="6">
    <location>
        <begin position="93"/>
        <end position="153"/>
    </location>
</feature>
<dbReference type="NCBIfam" id="TIGR01071">
    <property type="entry name" value="rplO_bact"/>
    <property type="match status" value="1"/>
</dbReference>
<dbReference type="STRING" id="862908.BMS_3281"/>
<dbReference type="HOGENOM" id="CLU_055188_4_2_7"/>
<organism evidence="7 8">
    <name type="scientific">Halobacteriovorax marinus (strain ATCC BAA-682 / DSM 15412 / SJ)</name>
    <name type="common">Bacteriovorax marinus</name>
    <dbReference type="NCBI Taxonomy" id="862908"/>
    <lineage>
        <taxon>Bacteria</taxon>
        <taxon>Pseudomonadati</taxon>
        <taxon>Bdellovibrionota</taxon>
        <taxon>Bacteriovoracia</taxon>
        <taxon>Bacteriovoracales</taxon>
        <taxon>Halobacteriovoraceae</taxon>
        <taxon>Halobacteriovorax</taxon>
    </lineage>
</organism>
<dbReference type="InterPro" id="IPR036227">
    <property type="entry name" value="Ribosomal_uL15/eL18_sf"/>
</dbReference>
<dbReference type="Proteomes" id="UP000008963">
    <property type="component" value="Chromosome"/>
</dbReference>
<evidence type="ECO:0000256" key="2">
    <source>
        <dbReference type="ARBA" id="ARBA00022980"/>
    </source>
</evidence>
<dbReference type="PANTHER" id="PTHR12934">
    <property type="entry name" value="50S RIBOSOMAL PROTEIN L15"/>
    <property type="match status" value="1"/>
</dbReference>
<evidence type="ECO:0000256" key="1">
    <source>
        <dbReference type="ARBA" id="ARBA00007320"/>
    </source>
</evidence>
<dbReference type="InterPro" id="IPR005749">
    <property type="entry name" value="Ribosomal_uL15_bac-type"/>
</dbReference>
<reference evidence="8" key="1">
    <citation type="journal article" date="2013" name="ISME J.">
        <title>A small predatory core genome in the divergent marine Bacteriovorax marinus SJ and the terrestrial Bdellovibrio bacteriovorus.</title>
        <authorList>
            <person name="Crossman L.C."/>
            <person name="Chen H."/>
            <person name="Cerdeno-Tarraga A.M."/>
            <person name="Brooks K."/>
            <person name="Quail M.A."/>
            <person name="Pineiro S.A."/>
            <person name="Hobley L."/>
            <person name="Sockett R.E."/>
            <person name="Bentley S.D."/>
            <person name="Parkhill J."/>
            <person name="Williams H.N."/>
            <person name="Stine O.C."/>
        </authorList>
    </citation>
    <scope>NUCLEOTIDE SEQUENCE [LARGE SCALE GENOMIC DNA]</scope>
    <source>
        <strain evidence="8">ATCC BAA-682 / DSM 15412 / SJ</strain>
    </source>
</reference>
<dbReference type="Pfam" id="PF00828">
    <property type="entry name" value="Ribosomal_L27A"/>
    <property type="match status" value="1"/>
</dbReference>